<dbReference type="EMBL" id="JABSTV010001248">
    <property type="protein sequence ID" value="KAH7968402.1"/>
    <property type="molecule type" value="Genomic_DNA"/>
</dbReference>
<feature type="transmembrane region" description="Helical" evidence="1">
    <location>
        <begin position="108"/>
        <end position="126"/>
    </location>
</feature>
<reference evidence="2" key="1">
    <citation type="journal article" date="2020" name="Cell">
        <title>Large-Scale Comparative Analyses of Tick Genomes Elucidate Their Genetic Diversity and Vector Capacities.</title>
        <authorList>
            <consortium name="Tick Genome and Microbiome Consortium (TIGMIC)"/>
            <person name="Jia N."/>
            <person name="Wang J."/>
            <person name="Shi W."/>
            <person name="Du L."/>
            <person name="Sun Y."/>
            <person name="Zhan W."/>
            <person name="Jiang J.F."/>
            <person name="Wang Q."/>
            <person name="Zhang B."/>
            <person name="Ji P."/>
            <person name="Bell-Sakyi L."/>
            <person name="Cui X.M."/>
            <person name="Yuan T.T."/>
            <person name="Jiang B.G."/>
            <person name="Yang W.F."/>
            <person name="Lam T.T."/>
            <person name="Chang Q.C."/>
            <person name="Ding S.J."/>
            <person name="Wang X.J."/>
            <person name="Zhu J.G."/>
            <person name="Ruan X.D."/>
            <person name="Zhao L."/>
            <person name="Wei J.T."/>
            <person name="Ye R.Z."/>
            <person name="Que T.C."/>
            <person name="Du C.H."/>
            <person name="Zhou Y.H."/>
            <person name="Cheng J.X."/>
            <person name="Dai P.F."/>
            <person name="Guo W.B."/>
            <person name="Han X.H."/>
            <person name="Huang E.J."/>
            <person name="Li L.F."/>
            <person name="Wei W."/>
            <person name="Gao Y.C."/>
            <person name="Liu J.Z."/>
            <person name="Shao H.Z."/>
            <person name="Wang X."/>
            <person name="Wang C.C."/>
            <person name="Yang T.C."/>
            <person name="Huo Q.B."/>
            <person name="Li W."/>
            <person name="Chen H.Y."/>
            <person name="Chen S.E."/>
            <person name="Zhou L.G."/>
            <person name="Ni X.B."/>
            <person name="Tian J.H."/>
            <person name="Sheng Y."/>
            <person name="Liu T."/>
            <person name="Pan Y.S."/>
            <person name="Xia L.Y."/>
            <person name="Li J."/>
            <person name="Zhao F."/>
            <person name="Cao W.C."/>
        </authorList>
    </citation>
    <scope>NUCLEOTIDE SEQUENCE</scope>
    <source>
        <strain evidence="2">Rsan-2018</strain>
    </source>
</reference>
<dbReference type="AlphaFoldDB" id="A0A9D4T346"/>
<name>A0A9D4T346_RHISA</name>
<keyword evidence="1" id="KW-0472">Membrane</keyword>
<proteinExistence type="predicted"/>
<organism evidence="2 3">
    <name type="scientific">Rhipicephalus sanguineus</name>
    <name type="common">Brown dog tick</name>
    <name type="synonym">Ixodes sanguineus</name>
    <dbReference type="NCBI Taxonomy" id="34632"/>
    <lineage>
        <taxon>Eukaryota</taxon>
        <taxon>Metazoa</taxon>
        <taxon>Ecdysozoa</taxon>
        <taxon>Arthropoda</taxon>
        <taxon>Chelicerata</taxon>
        <taxon>Arachnida</taxon>
        <taxon>Acari</taxon>
        <taxon>Parasitiformes</taxon>
        <taxon>Ixodida</taxon>
        <taxon>Ixodoidea</taxon>
        <taxon>Ixodidae</taxon>
        <taxon>Rhipicephalinae</taxon>
        <taxon>Rhipicephalus</taxon>
        <taxon>Rhipicephalus</taxon>
    </lineage>
</organism>
<keyword evidence="1" id="KW-0812">Transmembrane</keyword>
<accession>A0A9D4T346</accession>
<sequence>MWESVAKAVRRPRVNFKRCEHPIDNILLLQKRQHGRKGSVTAEQSMVESKKLRCAIWRGASRQMREGGLLDKWLAEISAPGWESVVPQVSSSSERELDDGEASASLEHFLATFLLLGLGLGIAAIVL</sequence>
<keyword evidence="1" id="KW-1133">Transmembrane helix</keyword>
<evidence type="ECO:0000313" key="3">
    <source>
        <dbReference type="Proteomes" id="UP000821837"/>
    </source>
</evidence>
<evidence type="ECO:0000313" key="2">
    <source>
        <dbReference type="EMBL" id="KAH7968402.1"/>
    </source>
</evidence>
<protein>
    <submittedName>
        <fullName evidence="2">Uncharacterized protein</fullName>
    </submittedName>
</protein>
<reference evidence="2" key="2">
    <citation type="submission" date="2021-09" db="EMBL/GenBank/DDBJ databases">
        <authorList>
            <person name="Jia N."/>
            <person name="Wang J."/>
            <person name="Shi W."/>
            <person name="Du L."/>
            <person name="Sun Y."/>
            <person name="Zhan W."/>
            <person name="Jiang J."/>
            <person name="Wang Q."/>
            <person name="Zhang B."/>
            <person name="Ji P."/>
            <person name="Sakyi L.B."/>
            <person name="Cui X."/>
            <person name="Yuan T."/>
            <person name="Jiang B."/>
            <person name="Yang W."/>
            <person name="Lam T.T.-Y."/>
            <person name="Chang Q."/>
            <person name="Ding S."/>
            <person name="Wang X."/>
            <person name="Zhu J."/>
            <person name="Ruan X."/>
            <person name="Zhao L."/>
            <person name="Wei J."/>
            <person name="Que T."/>
            <person name="Du C."/>
            <person name="Cheng J."/>
            <person name="Dai P."/>
            <person name="Han X."/>
            <person name="Huang E."/>
            <person name="Gao Y."/>
            <person name="Liu J."/>
            <person name="Shao H."/>
            <person name="Ye R."/>
            <person name="Li L."/>
            <person name="Wei W."/>
            <person name="Wang X."/>
            <person name="Wang C."/>
            <person name="Huo Q."/>
            <person name="Li W."/>
            <person name="Guo W."/>
            <person name="Chen H."/>
            <person name="Chen S."/>
            <person name="Zhou L."/>
            <person name="Zhou L."/>
            <person name="Ni X."/>
            <person name="Tian J."/>
            <person name="Zhou Y."/>
            <person name="Sheng Y."/>
            <person name="Liu T."/>
            <person name="Pan Y."/>
            <person name="Xia L."/>
            <person name="Li J."/>
            <person name="Zhao F."/>
            <person name="Cao W."/>
        </authorList>
    </citation>
    <scope>NUCLEOTIDE SEQUENCE</scope>
    <source>
        <strain evidence="2">Rsan-2018</strain>
        <tissue evidence="2">Larvae</tissue>
    </source>
</reference>
<gene>
    <name evidence="2" type="ORF">HPB52_008261</name>
</gene>
<comment type="caution">
    <text evidence="2">The sequence shown here is derived from an EMBL/GenBank/DDBJ whole genome shotgun (WGS) entry which is preliminary data.</text>
</comment>
<keyword evidence="3" id="KW-1185">Reference proteome</keyword>
<evidence type="ECO:0000256" key="1">
    <source>
        <dbReference type="SAM" id="Phobius"/>
    </source>
</evidence>
<dbReference type="Proteomes" id="UP000821837">
    <property type="component" value="Unassembled WGS sequence"/>
</dbReference>